<evidence type="ECO:0000256" key="2">
    <source>
        <dbReference type="ARBA" id="ARBA00007145"/>
    </source>
</evidence>
<evidence type="ECO:0000256" key="10">
    <source>
        <dbReference type="SAM" id="MobiDB-lite"/>
    </source>
</evidence>
<dbReference type="GO" id="GO:0005524">
    <property type="term" value="F:ATP binding"/>
    <property type="evidence" value="ECO:0007669"/>
    <property type="project" value="UniProtKB-UniRule"/>
</dbReference>
<evidence type="ECO:0000256" key="8">
    <source>
        <dbReference type="PIRNR" id="PIRNR006630"/>
    </source>
</evidence>
<keyword evidence="5 7" id="KW-0067">ATP-binding</keyword>
<dbReference type="FunFam" id="3.40.50.620:FF:000106">
    <property type="entry name" value="Glutamine-dependent NAD(+) synthetase"/>
    <property type="match status" value="1"/>
</dbReference>
<keyword evidence="6 7" id="KW-0520">NAD</keyword>
<feature type="active site" description="Nucleophile; for glutaminase activity" evidence="7">
    <location>
        <position position="182"/>
    </location>
</feature>
<sequence>MREGRAIPRRQTQAAGPNKTGSDAAMDTATARSGPRRLRIALGQLGPRVGDLDANADKAIAAHARAREAGADLVALPEMFLAGYQPQDLVLKPAFLRAVRRRIERLAAACADGPALGIGAPDFAEGRVWNAWFVLEAGAVKAVIRKHELPNYGVFDEKRLYAPAEPQGPVSIRDVRVGVPICEDAWTPEVCETLAETGAEILLAPNGSPYERGKLEQRHALMVARVIETGLPLIYLNMTGGQDDQVFDGGSFALARGGRLALQMPLFDEAIEIVELEEGDEGWRFVAPAGRAALAPVPGPLETDYRAMVEGTRDYAAKTGFSRALLGLSGGVDSALVAAVAADALGPGNVRCVMLPSRYTSAQSLEDAATVARALGCALHELPIEGAVEAVGRGLAPFFAGLAPDVTEENIQSRLRGLYLMALSNKFGELLLSTGNKSELAVGYATLYGDMNGGWNPLKDVYKSRVFALCRWRNAHHRPWMLGPAGEVIAPRIIDKPPSAELREGQRDEDSLPPYERLDAMLEMLIEQDAAIEDLVAAGHDRAEAERVEGLLLRAEYKRFQSAPGPKLGPKAFWLDRRYPIANAWRDRE</sequence>
<accession>A0A1M7RUQ9</accession>
<feature type="binding site" evidence="7">
    <location>
        <position position="410"/>
    </location>
    <ligand>
        <name>deamido-NAD(+)</name>
        <dbReference type="ChEBI" id="CHEBI:58437"/>
        <note>ligand shared between two neighboring subunits</note>
    </ligand>
</feature>
<dbReference type="UniPathway" id="UPA00253">
    <property type="reaction ID" value="UER00334"/>
</dbReference>
<evidence type="ECO:0000313" key="12">
    <source>
        <dbReference type="EMBL" id="SHN50029.1"/>
    </source>
</evidence>
<dbReference type="Pfam" id="PF00795">
    <property type="entry name" value="CN_hydrolase"/>
    <property type="match status" value="1"/>
</dbReference>
<feature type="compositionally biased region" description="Polar residues" evidence="10">
    <location>
        <begin position="10"/>
        <end position="21"/>
    </location>
</feature>
<organism evidence="12 13">
    <name type="scientific">Oceanicella actignis</name>
    <dbReference type="NCBI Taxonomy" id="1189325"/>
    <lineage>
        <taxon>Bacteria</taxon>
        <taxon>Pseudomonadati</taxon>
        <taxon>Pseudomonadota</taxon>
        <taxon>Alphaproteobacteria</taxon>
        <taxon>Rhodobacterales</taxon>
        <taxon>Paracoccaceae</taxon>
        <taxon>Oceanicella</taxon>
    </lineage>
</organism>
<keyword evidence="3 7" id="KW-0436">Ligase</keyword>
<dbReference type="InterPro" id="IPR022310">
    <property type="entry name" value="NAD/GMP_synthase"/>
</dbReference>
<dbReference type="CDD" id="cd07570">
    <property type="entry name" value="GAT_Gln-NAD-synth"/>
    <property type="match status" value="1"/>
</dbReference>
<dbReference type="EMBL" id="FRDL01000001">
    <property type="protein sequence ID" value="SHN50029.1"/>
    <property type="molecule type" value="Genomic_DNA"/>
</dbReference>
<dbReference type="InterPro" id="IPR036526">
    <property type="entry name" value="C-N_Hydrolase_sf"/>
</dbReference>
<comment type="similarity">
    <text evidence="2 7 8">In the C-terminal section; belongs to the NAD synthetase family.</text>
</comment>
<evidence type="ECO:0000256" key="1">
    <source>
        <dbReference type="ARBA" id="ARBA00005188"/>
    </source>
</evidence>
<dbReference type="GO" id="GO:0004359">
    <property type="term" value="F:glutaminase activity"/>
    <property type="evidence" value="ECO:0007669"/>
    <property type="project" value="InterPro"/>
</dbReference>
<feature type="binding site" evidence="7">
    <location>
        <position position="439"/>
    </location>
    <ligand>
        <name>deamido-NAD(+)</name>
        <dbReference type="ChEBI" id="CHEBI:58437"/>
        <note>ligand shared between two neighboring subunits</note>
    </ligand>
</feature>
<evidence type="ECO:0000256" key="3">
    <source>
        <dbReference type="ARBA" id="ARBA00022598"/>
    </source>
</evidence>
<dbReference type="PANTHER" id="PTHR23090">
    <property type="entry name" value="NH 3 /GLUTAMINE-DEPENDENT NAD + SYNTHETASE"/>
    <property type="match status" value="1"/>
</dbReference>
<evidence type="ECO:0000256" key="4">
    <source>
        <dbReference type="ARBA" id="ARBA00022741"/>
    </source>
</evidence>
<dbReference type="CDD" id="cd00553">
    <property type="entry name" value="NAD_synthase"/>
    <property type="match status" value="1"/>
</dbReference>
<feature type="active site" description="For glutaminase activity" evidence="7">
    <location>
        <position position="146"/>
    </location>
</feature>
<feature type="active site" description="Proton acceptor; for glutaminase activity" evidence="7">
    <location>
        <position position="78"/>
    </location>
</feature>
<feature type="binding site" evidence="7">
    <location>
        <position position="214"/>
    </location>
    <ligand>
        <name>L-glutamine</name>
        <dbReference type="ChEBI" id="CHEBI:58359"/>
    </ligand>
</feature>
<comment type="similarity">
    <text evidence="9">Belongs to the NAD synthetase family.</text>
</comment>
<evidence type="ECO:0000313" key="13">
    <source>
        <dbReference type="Proteomes" id="UP000184066"/>
    </source>
</evidence>
<dbReference type="STRING" id="1189325.SAMN04488119_102349"/>
<evidence type="ECO:0000256" key="9">
    <source>
        <dbReference type="RuleBase" id="RU003811"/>
    </source>
</evidence>
<evidence type="ECO:0000256" key="6">
    <source>
        <dbReference type="ARBA" id="ARBA00023027"/>
    </source>
</evidence>
<dbReference type="Gene3D" id="3.60.110.10">
    <property type="entry name" value="Carbon-nitrogen hydrolase"/>
    <property type="match status" value="1"/>
</dbReference>
<keyword evidence="13" id="KW-1185">Reference proteome</keyword>
<keyword evidence="4 7" id="KW-0547">Nucleotide-binding</keyword>
<dbReference type="InterPro" id="IPR014729">
    <property type="entry name" value="Rossmann-like_a/b/a_fold"/>
</dbReference>
<dbReference type="Proteomes" id="UP000184066">
    <property type="component" value="Unassembled WGS sequence"/>
</dbReference>
<feature type="binding site" evidence="7">
    <location>
        <position position="208"/>
    </location>
    <ligand>
        <name>L-glutamine</name>
        <dbReference type="ChEBI" id="CHEBI:58359"/>
    </ligand>
</feature>
<feature type="region of interest" description="Disordered" evidence="10">
    <location>
        <begin position="1"/>
        <end position="32"/>
    </location>
</feature>
<feature type="binding site" evidence="7">
    <location>
        <begin position="327"/>
        <end position="334"/>
    </location>
    <ligand>
        <name>ATP</name>
        <dbReference type="ChEBI" id="CHEBI:30616"/>
    </ligand>
</feature>
<dbReference type="Pfam" id="PF02540">
    <property type="entry name" value="NAD_synthase"/>
    <property type="match status" value="1"/>
</dbReference>
<feature type="domain" description="CN hydrolase" evidence="11">
    <location>
        <begin position="38"/>
        <end position="278"/>
    </location>
</feature>
<dbReference type="NCBIfam" id="NF010588">
    <property type="entry name" value="PRK13981.1"/>
    <property type="match status" value="1"/>
</dbReference>
<name>A0A1M7RUQ9_9RHOB</name>
<feature type="binding site" evidence="7">
    <location>
        <position position="434"/>
    </location>
    <ligand>
        <name>ATP</name>
        <dbReference type="ChEBI" id="CHEBI:30616"/>
    </ligand>
</feature>
<dbReference type="PIRSF" id="PIRSF006630">
    <property type="entry name" value="NADS_GAT"/>
    <property type="match status" value="1"/>
</dbReference>
<dbReference type="PROSITE" id="PS50263">
    <property type="entry name" value="CN_HYDROLASE"/>
    <property type="match status" value="1"/>
</dbReference>
<evidence type="ECO:0000256" key="5">
    <source>
        <dbReference type="ARBA" id="ARBA00022840"/>
    </source>
</evidence>
<dbReference type="AlphaFoldDB" id="A0A1M7RUQ9"/>
<comment type="pathway">
    <text evidence="1 7 8">Cofactor biosynthesis; NAD(+) biosynthesis; NAD(+) from deamido-NAD(+) (L-Gln route): step 1/1.</text>
</comment>
<dbReference type="GO" id="GO:0009435">
    <property type="term" value="P:NAD+ biosynthetic process"/>
    <property type="evidence" value="ECO:0007669"/>
    <property type="project" value="UniProtKB-UniRule"/>
</dbReference>
<feature type="binding site" evidence="7">
    <location>
        <position position="558"/>
    </location>
    <ligand>
        <name>deamido-NAD(+)</name>
        <dbReference type="ChEBI" id="CHEBI:58437"/>
        <note>ligand shared between two neighboring subunits</note>
    </ligand>
</feature>
<evidence type="ECO:0000256" key="7">
    <source>
        <dbReference type="HAMAP-Rule" id="MF_02090"/>
    </source>
</evidence>
<reference evidence="12 13" key="1">
    <citation type="submission" date="2016-12" db="EMBL/GenBank/DDBJ databases">
        <authorList>
            <person name="Song W.-J."/>
            <person name="Kurnit D.M."/>
        </authorList>
    </citation>
    <scope>NUCLEOTIDE SEQUENCE [LARGE SCALE GENOMIC DNA]</scope>
    <source>
        <strain evidence="12 13">CGMCC 1.10808</strain>
    </source>
</reference>
<dbReference type="InterPro" id="IPR003694">
    <property type="entry name" value="NAD_synthase"/>
</dbReference>
<dbReference type="GO" id="GO:0003952">
    <property type="term" value="F:NAD+ synthase (glutamine-hydrolyzing) activity"/>
    <property type="evidence" value="ECO:0007669"/>
    <property type="project" value="UniProtKB-UniRule"/>
</dbReference>
<dbReference type="GO" id="GO:0005737">
    <property type="term" value="C:cytoplasm"/>
    <property type="evidence" value="ECO:0007669"/>
    <property type="project" value="InterPro"/>
</dbReference>
<evidence type="ECO:0000259" key="11">
    <source>
        <dbReference type="PROSITE" id="PS50263"/>
    </source>
</evidence>
<dbReference type="NCBIfam" id="TIGR00552">
    <property type="entry name" value="nadE"/>
    <property type="match status" value="1"/>
</dbReference>
<comment type="function">
    <text evidence="7">Catalyzes the ATP-dependent amidation of deamido-NAD to form NAD. Uses L-glutamine as a nitrogen source.</text>
</comment>
<dbReference type="GO" id="GO:0008795">
    <property type="term" value="F:NAD+ synthase activity"/>
    <property type="evidence" value="ECO:0007669"/>
    <property type="project" value="UniProtKB-UniRule"/>
</dbReference>
<dbReference type="EC" id="6.3.5.1" evidence="7 8"/>
<dbReference type="SUPFAM" id="SSF52402">
    <property type="entry name" value="Adenine nucleotide alpha hydrolases-like"/>
    <property type="match status" value="1"/>
</dbReference>
<comment type="caution">
    <text evidence="7">Lacks conserved residue(s) required for the propagation of feature annotation.</text>
</comment>
<protein>
    <recommendedName>
        <fullName evidence="7 8">Glutamine-dependent NAD(+) synthetase</fullName>
        <ecNumber evidence="7 8">6.3.5.1</ecNumber>
    </recommendedName>
    <alternativeName>
        <fullName evidence="7 8">NAD(+) synthase [glutamine-hydrolyzing]</fullName>
    </alternativeName>
</protein>
<proteinExistence type="inferred from homology"/>
<dbReference type="InterPro" id="IPR003010">
    <property type="entry name" value="C-N_Hydrolase"/>
</dbReference>
<comment type="catalytic activity">
    <reaction evidence="7 8">
        <text>deamido-NAD(+) + L-glutamine + ATP + H2O = L-glutamate + AMP + diphosphate + NAD(+) + H(+)</text>
        <dbReference type="Rhea" id="RHEA:24384"/>
        <dbReference type="ChEBI" id="CHEBI:15377"/>
        <dbReference type="ChEBI" id="CHEBI:15378"/>
        <dbReference type="ChEBI" id="CHEBI:29985"/>
        <dbReference type="ChEBI" id="CHEBI:30616"/>
        <dbReference type="ChEBI" id="CHEBI:33019"/>
        <dbReference type="ChEBI" id="CHEBI:57540"/>
        <dbReference type="ChEBI" id="CHEBI:58359"/>
        <dbReference type="ChEBI" id="CHEBI:58437"/>
        <dbReference type="ChEBI" id="CHEBI:456215"/>
        <dbReference type="EC" id="6.3.5.1"/>
    </reaction>
</comment>
<feature type="binding site" evidence="7">
    <location>
        <position position="152"/>
    </location>
    <ligand>
        <name>L-glutamine</name>
        <dbReference type="ChEBI" id="CHEBI:58359"/>
    </ligand>
</feature>
<dbReference type="InterPro" id="IPR014445">
    <property type="entry name" value="Gln-dep_NAD_synthase"/>
</dbReference>
<dbReference type="HAMAP" id="MF_02090">
    <property type="entry name" value="NadE_glutamine_dep"/>
    <property type="match status" value="1"/>
</dbReference>
<gene>
    <name evidence="7" type="primary">nadE</name>
    <name evidence="12" type="ORF">SAMN05216200_101169</name>
</gene>
<dbReference type="SUPFAM" id="SSF56317">
    <property type="entry name" value="Carbon-nitrogen hydrolase"/>
    <property type="match status" value="1"/>
</dbReference>
<dbReference type="Gene3D" id="3.40.50.620">
    <property type="entry name" value="HUPs"/>
    <property type="match status" value="1"/>
</dbReference>
<dbReference type="PANTHER" id="PTHR23090:SF9">
    <property type="entry name" value="GLUTAMINE-DEPENDENT NAD(+) SYNTHETASE"/>
    <property type="match status" value="1"/>
</dbReference>